<sequence length="227" mass="25376">MGYKLMAYGGYFLFCLFFLLMDGWRGMGICLIIAGLALLALEPYKIKSQKNIDKLKENAETLKHFDVGFKPDNFFNTYKTKIAFKESDSLVKIYLLNRDEHIEEYTIPFSNIIESEITLDNQIISKVSKSGIIAGGLLAGGIGATIGGLSASSIQNEMVKSVTLKITVEDLGKPIHYIDFLPTQEVEGYNTQGYKKDSNIIQQALKNAEYWHGVMDVIIKKANKVAQ</sequence>
<dbReference type="RefSeq" id="WP_042976266.1">
    <property type="nucleotide sequence ID" value="NZ_JBANEV010000003.1"/>
</dbReference>
<feature type="transmembrane region" description="Helical" evidence="1">
    <location>
        <begin position="5"/>
        <end position="20"/>
    </location>
</feature>
<reference evidence="2 3" key="1">
    <citation type="submission" date="2015-09" db="EMBL/GenBank/DDBJ databases">
        <title>Spore heat resistance.</title>
        <authorList>
            <person name="Boekhorst J."/>
            <person name="Berendsen E.M."/>
            <person name="Wells-Bennik M.H."/>
            <person name="Kuipers O.P."/>
        </authorList>
    </citation>
    <scope>NUCLEOTIDE SEQUENCE [LARGE SCALE GENOMIC DNA]</scope>
    <source>
        <strain evidence="2 3">B4122</strain>
    </source>
</reference>
<evidence type="ECO:0000313" key="3">
    <source>
        <dbReference type="Proteomes" id="UP000076442"/>
    </source>
</evidence>
<dbReference type="EMBL" id="LJZV01000012">
    <property type="protein sequence ID" value="KZD91356.1"/>
    <property type="molecule type" value="Genomic_DNA"/>
</dbReference>
<protein>
    <submittedName>
        <fullName evidence="2">Immunity protein</fullName>
    </submittedName>
</protein>
<dbReference type="AlphaFoldDB" id="A0AAP1E7X2"/>
<evidence type="ECO:0000313" key="2">
    <source>
        <dbReference type="EMBL" id="KZD91356.1"/>
    </source>
</evidence>
<evidence type="ECO:0000256" key="1">
    <source>
        <dbReference type="SAM" id="Phobius"/>
    </source>
</evidence>
<comment type="caution">
    <text evidence="2">The sequence shown here is derived from an EMBL/GenBank/DDBJ whole genome shotgun (WGS) entry which is preliminary data.</text>
</comment>
<dbReference type="Proteomes" id="UP000076442">
    <property type="component" value="Unassembled WGS sequence"/>
</dbReference>
<gene>
    <name evidence="2" type="ORF">B4122_1998</name>
</gene>
<proteinExistence type="predicted"/>
<keyword evidence="1" id="KW-0812">Transmembrane</keyword>
<keyword evidence="1" id="KW-1133">Transmembrane helix</keyword>
<organism evidence="2 3">
    <name type="scientific">Bacillus subtilis</name>
    <dbReference type="NCBI Taxonomy" id="1423"/>
    <lineage>
        <taxon>Bacteria</taxon>
        <taxon>Bacillati</taxon>
        <taxon>Bacillota</taxon>
        <taxon>Bacilli</taxon>
        <taxon>Bacillales</taxon>
        <taxon>Bacillaceae</taxon>
        <taxon>Bacillus</taxon>
    </lineage>
</organism>
<keyword evidence="1" id="KW-0472">Membrane</keyword>
<name>A0AAP1E7X2_BACIU</name>
<accession>A0AAP1E7X2</accession>